<dbReference type="SUPFAM" id="SSF109604">
    <property type="entry name" value="HD-domain/PDEase-like"/>
    <property type="match status" value="1"/>
</dbReference>
<name>A0A7W9W6M4_ARMRO</name>
<dbReference type="AlphaFoldDB" id="A0A7W9W6M4"/>
<dbReference type="SMART" id="SM00471">
    <property type="entry name" value="HDc"/>
    <property type="match status" value="1"/>
</dbReference>
<dbReference type="Gene3D" id="1.10.3210.10">
    <property type="entry name" value="Hypothetical protein af1432"/>
    <property type="match status" value="1"/>
</dbReference>
<gene>
    <name evidence="3" type="ORF">HNQ39_002117</name>
</gene>
<dbReference type="SUPFAM" id="SSF55781">
    <property type="entry name" value="GAF domain-like"/>
    <property type="match status" value="1"/>
</dbReference>
<dbReference type="InterPro" id="IPR003607">
    <property type="entry name" value="HD/PDEase_dom"/>
</dbReference>
<reference evidence="3 4" key="1">
    <citation type="submission" date="2020-08" db="EMBL/GenBank/DDBJ databases">
        <title>Genomic Encyclopedia of Type Strains, Phase IV (KMG-IV): sequencing the most valuable type-strain genomes for metagenomic binning, comparative biology and taxonomic classification.</title>
        <authorList>
            <person name="Goeker M."/>
        </authorList>
    </citation>
    <scope>NUCLEOTIDE SEQUENCE [LARGE SCALE GENOMIC DNA]</scope>
    <source>
        <strain evidence="3 4">DSM 23562</strain>
    </source>
</reference>
<dbReference type="PROSITE" id="PS51832">
    <property type="entry name" value="HD_GYP"/>
    <property type="match status" value="1"/>
</dbReference>
<keyword evidence="1" id="KW-0175">Coiled coil</keyword>
<evidence type="ECO:0000256" key="1">
    <source>
        <dbReference type="SAM" id="Coils"/>
    </source>
</evidence>
<dbReference type="Pfam" id="PF01590">
    <property type="entry name" value="GAF"/>
    <property type="match status" value="1"/>
</dbReference>
<evidence type="ECO:0000259" key="2">
    <source>
        <dbReference type="PROSITE" id="PS51832"/>
    </source>
</evidence>
<dbReference type="InterPro" id="IPR029016">
    <property type="entry name" value="GAF-like_dom_sf"/>
</dbReference>
<dbReference type="SMART" id="SM00065">
    <property type="entry name" value="GAF"/>
    <property type="match status" value="1"/>
</dbReference>
<dbReference type="Gene3D" id="3.30.450.40">
    <property type="match status" value="1"/>
</dbReference>
<dbReference type="CDD" id="cd00077">
    <property type="entry name" value="HDc"/>
    <property type="match status" value="1"/>
</dbReference>
<feature type="coiled-coil region" evidence="1">
    <location>
        <begin position="1"/>
        <end position="28"/>
    </location>
</feature>
<dbReference type="PANTHER" id="PTHR43155">
    <property type="entry name" value="CYCLIC DI-GMP PHOSPHODIESTERASE PA4108-RELATED"/>
    <property type="match status" value="1"/>
</dbReference>
<keyword evidence="4" id="KW-1185">Reference proteome</keyword>
<proteinExistence type="predicted"/>
<dbReference type="PANTHER" id="PTHR43155:SF2">
    <property type="entry name" value="CYCLIC DI-GMP PHOSPHODIESTERASE PA4108"/>
    <property type="match status" value="1"/>
</dbReference>
<comment type="caution">
    <text evidence="3">The sequence shown here is derived from an EMBL/GenBank/DDBJ whole genome shotgun (WGS) entry which is preliminary data.</text>
</comment>
<dbReference type="Proteomes" id="UP000520814">
    <property type="component" value="Unassembled WGS sequence"/>
</dbReference>
<organism evidence="3 4">
    <name type="scientific">Armatimonas rosea</name>
    <dbReference type="NCBI Taxonomy" id="685828"/>
    <lineage>
        <taxon>Bacteria</taxon>
        <taxon>Bacillati</taxon>
        <taxon>Armatimonadota</taxon>
        <taxon>Armatimonadia</taxon>
        <taxon>Armatimonadales</taxon>
        <taxon>Armatimonadaceae</taxon>
        <taxon>Armatimonas</taxon>
    </lineage>
</organism>
<dbReference type="RefSeq" id="WP_184195077.1">
    <property type="nucleotide sequence ID" value="NZ_JACHGW010000002.1"/>
</dbReference>
<dbReference type="EMBL" id="JACHGW010000002">
    <property type="protein sequence ID" value="MBB6050326.1"/>
    <property type="molecule type" value="Genomic_DNA"/>
</dbReference>
<evidence type="ECO:0000313" key="4">
    <source>
        <dbReference type="Proteomes" id="UP000520814"/>
    </source>
</evidence>
<protein>
    <submittedName>
        <fullName evidence="3">HD-GYP domain-containing protein (C-di-GMP phosphodiesterase class II)</fullName>
    </submittedName>
</protein>
<sequence length="403" mass="45533">MSLTVEELERLRTENEQMKKALHAAEQRRALLDHIGAHLQQTLRLEDLIPRLFIEVNAALRAEAQSLWLADHLNQRVTCRFATGPGAEQVQGLSLHLTEGIVGATIMRQQSLLIHDAQLDIRHSRLADERTGRVTHSLLSVPLVRGGTVIGAMQAINKQESPVFEHADLELYRAIADVAALALENALLYTQLESSYNATLEVLSTALDQRDHETEGHSQRVSEFTVRLAQEIGLPLEEQRFLRRASLLHDIGKIGIPDAILNKPGPLTQDERRVMQRHPQLGFEMLQGIPHLHRERELVLTHQERWDGKGYPNGLRGEAIPLSARIFAIADTFDAILSDRPYRKGRDYATARAIIASEIGQQFEPRLVEAFMRIPEQEWIEIRKHADLLEEPLPTPELLKKAA</sequence>
<dbReference type="Pfam" id="PF13487">
    <property type="entry name" value="HD_5"/>
    <property type="match status" value="1"/>
</dbReference>
<dbReference type="InterPro" id="IPR037522">
    <property type="entry name" value="HD_GYP_dom"/>
</dbReference>
<accession>A0A7W9W6M4</accession>
<evidence type="ECO:0000313" key="3">
    <source>
        <dbReference type="EMBL" id="MBB6050326.1"/>
    </source>
</evidence>
<feature type="domain" description="HD-GYP" evidence="2">
    <location>
        <begin position="192"/>
        <end position="387"/>
    </location>
</feature>
<dbReference type="InterPro" id="IPR003018">
    <property type="entry name" value="GAF"/>
</dbReference>